<organism evidence="2">
    <name type="scientific">Oryza nivara</name>
    <name type="common">Indian wild rice</name>
    <name type="synonym">Oryza sativa f. spontanea</name>
    <dbReference type="NCBI Taxonomy" id="4536"/>
    <lineage>
        <taxon>Eukaryota</taxon>
        <taxon>Viridiplantae</taxon>
        <taxon>Streptophyta</taxon>
        <taxon>Embryophyta</taxon>
        <taxon>Tracheophyta</taxon>
        <taxon>Spermatophyta</taxon>
        <taxon>Magnoliopsida</taxon>
        <taxon>Liliopsida</taxon>
        <taxon>Poales</taxon>
        <taxon>Poaceae</taxon>
        <taxon>BOP clade</taxon>
        <taxon>Oryzoideae</taxon>
        <taxon>Oryzeae</taxon>
        <taxon>Oryzinae</taxon>
        <taxon>Oryza</taxon>
    </lineage>
</organism>
<reference evidence="2" key="1">
    <citation type="submission" date="2015-04" db="UniProtKB">
        <authorList>
            <consortium name="EnsemblPlants"/>
        </authorList>
    </citation>
    <scope>IDENTIFICATION</scope>
    <source>
        <strain evidence="2">SL10</strain>
    </source>
</reference>
<dbReference type="Proteomes" id="UP000006591">
    <property type="component" value="Chromosome 11"/>
</dbReference>
<dbReference type="eggNOG" id="ENOG502R41U">
    <property type="taxonomic scope" value="Eukaryota"/>
</dbReference>
<reference evidence="2" key="2">
    <citation type="submission" date="2018-04" db="EMBL/GenBank/DDBJ databases">
        <title>OnivRS2 (Oryza nivara Reference Sequence Version 2).</title>
        <authorList>
            <person name="Zhang J."/>
            <person name="Kudrna D."/>
            <person name="Lee S."/>
            <person name="Talag J."/>
            <person name="Rajasekar S."/>
            <person name="Welchert J."/>
            <person name="Hsing Y.-I."/>
            <person name="Wing R.A."/>
        </authorList>
    </citation>
    <scope>NUCLEOTIDE SEQUENCE [LARGE SCALE GENOMIC DNA]</scope>
    <source>
        <strain evidence="2">SL10</strain>
    </source>
</reference>
<evidence type="ECO:0000313" key="2">
    <source>
        <dbReference type="EnsemblPlants" id="ONIVA11G14250.1"/>
    </source>
</evidence>
<feature type="compositionally biased region" description="Pro residues" evidence="1">
    <location>
        <begin position="66"/>
        <end position="88"/>
    </location>
</feature>
<sequence>MRNLDSFGSNPTVQVWPISPRARRLLPLESAPPPIRRRLPPPSAATFFSVPLPRGNFALFTLPQLLLPPPPRPQPPNPSWPAPSSPPPGDRRSPETGKKLSAARSYSYREAYISSELPMATEKKVNKLSVANLTSDDSFYPVKVPGNSKIEIQSRVRNLTVYASKIPGSVAYNAMLLYSEGQQEKCLAVRRRSEHAHTLYEILRNCSHRNIIQPMGVWEEMETNLAFIVFPCSDGVVTSIPKEALFDVEDATNAESYTFGFSDQGCRIFREICMAVRYINVLYDEEKIPLKALDLDESKIFYQSKAKGDYHVLLTDIKMEISPTGNVRKNRRAKGKVSSTGVPTVDDVKTANWNGLGQFLKKLHKDLKLHIELSHLSEELGKESVKYEDLVWEPGLWESSTKVQLVRDVYWCYNKNKNRISTLKNKTALGLKSCIDKLEVNKSRAPDKQINDDNLYESLFFLRVYMVAHKDDTIKGYSGTMEMMHDKKAIVRLLMIERPEYMVTLISAIRKLGWIRQSPFLHMDNQYMIEFYTQILQSDWYAYNFFLYSYQADSIAYAPKKIIPFLYSHLII</sequence>
<name>A0A0E0J2B4_ORYNI</name>
<accession>A0A0E0J2B4</accession>
<dbReference type="EnsemblPlants" id="ONIVA11G14250.1">
    <property type="protein sequence ID" value="ONIVA11G14250.1"/>
    <property type="gene ID" value="ONIVA11G14250"/>
</dbReference>
<proteinExistence type="predicted"/>
<evidence type="ECO:0000313" key="3">
    <source>
        <dbReference type="Proteomes" id="UP000006591"/>
    </source>
</evidence>
<evidence type="ECO:0000256" key="1">
    <source>
        <dbReference type="SAM" id="MobiDB-lite"/>
    </source>
</evidence>
<dbReference type="Gramene" id="ONIVA11G14250.1">
    <property type="protein sequence ID" value="ONIVA11G14250.1"/>
    <property type="gene ID" value="ONIVA11G14250"/>
</dbReference>
<dbReference type="HOGENOM" id="CLU_038990_0_0_1"/>
<dbReference type="AlphaFoldDB" id="A0A0E0J2B4"/>
<dbReference type="OMA" id="YNAMLLY"/>
<keyword evidence="3" id="KW-1185">Reference proteome</keyword>
<protein>
    <submittedName>
        <fullName evidence="2">Uncharacterized protein</fullName>
    </submittedName>
</protein>
<feature type="region of interest" description="Disordered" evidence="1">
    <location>
        <begin position="63"/>
        <end position="102"/>
    </location>
</feature>
<feature type="compositionally biased region" description="Basic and acidic residues" evidence="1">
    <location>
        <begin position="89"/>
        <end position="98"/>
    </location>
</feature>